<accession>A0A9Q2FTD2</accession>
<sequence>MDYIQGDDSPELLIADRYLVNTTQKQSMIGGCPTWVAQDITATGSTWLALAPSMPSPRFSELMFFRHESVIGLHAHEYHNGALWVLCAHPPGPSLAEGLGLWSESQIIDGVIRPMADALEKLDTAGLTCRGIRPENLFVGQGLHKVVLGPLGVAAGATLQPVLFEPLCSAACHPTARGVGTIACDVFSLGVLVLSLCIGELPLKGLSDVEILRRRFELGSATAYMQGHNVPAGLVSLLEAMLSDAPENRPGPSDLITIAPSKLFSLRAEIPARTPLMIGGVEVRTPRALAWYGGKYQNEFLSLLQRKIISQWLHRELELSVMSSLIEQAGVAFLPSGANKAVDPTTMVVTRAIAILDPAAPIFWAGRWFWPEAIPQMLAHAEAGAFPPDEQRNIRGIASFLMTSPEVFDAPTLPALQATQIGGLAVAARRTGAKGMEQLRRLPYDMNVYQPCLSSRCLKERISLSAGLLQWLNGHLSEEEVSAEDIGRSGFMDDQMRTFLESHCARQGIVPLAQSQKAGLPSWLADLTLLAAAQRRFDKDALSSIAKRALPLLETELKQWRSRTARAKRRAKLSQLAEAGNLTRFLDNVNDPAGLQKDRKMARQAEVEIAHLEQILEDEPNRKSVHEKQARNAGEFFSLLVGIVVSMASIWLEFCQ</sequence>
<dbReference type="SMART" id="SM00220">
    <property type="entry name" value="S_TKc"/>
    <property type="match status" value="1"/>
</dbReference>
<dbReference type="GO" id="GO:0005524">
    <property type="term" value="F:ATP binding"/>
    <property type="evidence" value="ECO:0007669"/>
    <property type="project" value="InterPro"/>
</dbReference>
<comment type="caution">
    <text evidence="2">The sequence shown here is derived from an EMBL/GenBank/DDBJ whole genome shotgun (WGS) entry which is preliminary data.</text>
</comment>
<evidence type="ECO:0000259" key="1">
    <source>
        <dbReference type="PROSITE" id="PS50011"/>
    </source>
</evidence>
<proteinExistence type="predicted"/>
<reference evidence="2" key="1">
    <citation type="submission" date="2020-04" db="EMBL/GenBank/DDBJ databases">
        <authorList>
            <person name="Sombolestani A."/>
        </authorList>
    </citation>
    <scope>NUCLEOTIDE SEQUENCE</scope>
    <source>
        <strain evidence="2">R71697</strain>
    </source>
</reference>
<dbReference type="GO" id="GO:0004672">
    <property type="term" value="F:protein kinase activity"/>
    <property type="evidence" value="ECO:0007669"/>
    <property type="project" value="InterPro"/>
</dbReference>
<dbReference type="GeneID" id="81475876"/>
<dbReference type="AlphaFoldDB" id="A0A9Q2FTD2"/>
<dbReference type="SUPFAM" id="SSF56112">
    <property type="entry name" value="Protein kinase-like (PK-like)"/>
    <property type="match status" value="1"/>
</dbReference>
<evidence type="ECO:0000313" key="2">
    <source>
        <dbReference type="EMBL" id="MBF0872008.1"/>
    </source>
</evidence>
<reference evidence="2" key="2">
    <citation type="submission" date="2020-11" db="EMBL/GenBank/DDBJ databases">
        <title>Description of novel Gluconobacter species.</title>
        <authorList>
            <person name="Cleenwerck I."/>
            <person name="Cnockaert M."/>
            <person name="Borremans W."/>
            <person name="Wieme A.D."/>
            <person name="De Vuyst L."/>
            <person name="Vandamme P."/>
        </authorList>
    </citation>
    <scope>NUCLEOTIDE SEQUENCE</scope>
    <source>
        <strain evidence="2">R71697</strain>
    </source>
</reference>
<dbReference type="InterPro" id="IPR011009">
    <property type="entry name" value="Kinase-like_dom_sf"/>
</dbReference>
<name>A0A9Q2FTD2_GLUJA</name>
<dbReference type="EMBL" id="JABCQN010000011">
    <property type="protein sequence ID" value="MBF0872008.1"/>
    <property type="molecule type" value="Genomic_DNA"/>
</dbReference>
<evidence type="ECO:0000313" key="3">
    <source>
        <dbReference type="Proteomes" id="UP000661006"/>
    </source>
</evidence>
<feature type="domain" description="Protein kinase" evidence="1">
    <location>
        <begin position="1"/>
        <end position="264"/>
    </location>
</feature>
<protein>
    <recommendedName>
        <fullName evidence="1">Protein kinase domain-containing protein</fullName>
    </recommendedName>
</protein>
<organism evidence="2 3">
    <name type="scientific">Gluconobacter japonicus</name>
    <dbReference type="NCBI Taxonomy" id="376620"/>
    <lineage>
        <taxon>Bacteria</taxon>
        <taxon>Pseudomonadati</taxon>
        <taxon>Pseudomonadota</taxon>
        <taxon>Alphaproteobacteria</taxon>
        <taxon>Acetobacterales</taxon>
        <taxon>Acetobacteraceae</taxon>
        <taxon>Gluconobacter</taxon>
    </lineage>
</organism>
<dbReference type="PROSITE" id="PS50011">
    <property type="entry name" value="PROTEIN_KINASE_DOM"/>
    <property type="match status" value="1"/>
</dbReference>
<dbReference type="Gene3D" id="1.10.510.10">
    <property type="entry name" value="Transferase(Phosphotransferase) domain 1"/>
    <property type="match status" value="1"/>
</dbReference>
<dbReference type="Proteomes" id="UP000661006">
    <property type="component" value="Unassembled WGS sequence"/>
</dbReference>
<gene>
    <name evidence="2" type="ORF">HKD32_14365</name>
</gene>
<dbReference type="RefSeq" id="WP_194258348.1">
    <property type="nucleotide sequence ID" value="NZ_JABCQN010000011.1"/>
</dbReference>
<dbReference type="InterPro" id="IPR000719">
    <property type="entry name" value="Prot_kinase_dom"/>
</dbReference>